<protein>
    <submittedName>
        <fullName evidence="1">Uncharacterized protein</fullName>
    </submittedName>
</protein>
<sequence length="107" mass="12658">MLFLLRYQKVPPAPRFRKMSPVTGCKKVIFFGIKSILVFEKATPVILDDKRGFFSFGIKKILVIKKSLQPSRFRKRQSSNWMQKFFIFFRSIKKSGSTFTFSKKEHQ</sequence>
<dbReference type="AlphaFoldDB" id="A0AAV4P0T6"/>
<reference evidence="1 2" key="1">
    <citation type="submission" date="2021-06" db="EMBL/GenBank/DDBJ databases">
        <title>Caerostris extrusa draft genome.</title>
        <authorList>
            <person name="Kono N."/>
            <person name="Arakawa K."/>
        </authorList>
    </citation>
    <scope>NUCLEOTIDE SEQUENCE [LARGE SCALE GENOMIC DNA]</scope>
</reference>
<accession>A0AAV4P0T6</accession>
<evidence type="ECO:0000313" key="2">
    <source>
        <dbReference type="Proteomes" id="UP001054945"/>
    </source>
</evidence>
<organism evidence="1 2">
    <name type="scientific">Caerostris extrusa</name>
    <name type="common">Bark spider</name>
    <name type="synonym">Caerostris bankana</name>
    <dbReference type="NCBI Taxonomy" id="172846"/>
    <lineage>
        <taxon>Eukaryota</taxon>
        <taxon>Metazoa</taxon>
        <taxon>Ecdysozoa</taxon>
        <taxon>Arthropoda</taxon>
        <taxon>Chelicerata</taxon>
        <taxon>Arachnida</taxon>
        <taxon>Araneae</taxon>
        <taxon>Araneomorphae</taxon>
        <taxon>Entelegynae</taxon>
        <taxon>Araneoidea</taxon>
        <taxon>Araneidae</taxon>
        <taxon>Caerostris</taxon>
    </lineage>
</organism>
<comment type="caution">
    <text evidence="1">The sequence shown here is derived from an EMBL/GenBank/DDBJ whole genome shotgun (WGS) entry which is preliminary data.</text>
</comment>
<proteinExistence type="predicted"/>
<dbReference type="Proteomes" id="UP001054945">
    <property type="component" value="Unassembled WGS sequence"/>
</dbReference>
<gene>
    <name evidence="1" type="ORF">CEXT_145401</name>
</gene>
<keyword evidence="2" id="KW-1185">Reference proteome</keyword>
<evidence type="ECO:0000313" key="1">
    <source>
        <dbReference type="EMBL" id="GIX90244.1"/>
    </source>
</evidence>
<dbReference type="EMBL" id="BPLR01021486">
    <property type="protein sequence ID" value="GIX90244.1"/>
    <property type="molecule type" value="Genomic_DNA"/>
</dbReference>
<name>A0AAV4P0T6_CAEEX</name>